<evidence type="ECO:0000256" key="2">
    <source>
        <dbReference type="ARBA" id="ARBA00022475"/>
    </source>
</evidence>
<keyword evidence="7 11" id="KW-0630">Potassium</keyword>
<evidence type="ECO:0000256" key="4">
    <source>
        <dbReference type="ARBA" id="ARBA00022692"/>
    </source>
</evidence>
<dbReference type="PANTHER" id="PTHR30042">
    <property type="entry name" value="POTASSIUM-TRANSPORTING ATPASE C CHAIN"/>
    <property type="match status" value="1"/>
</dbReference>
<keyword evidence="9 11" id="KW-0406">Ion transport</keyword>
<keyword evidence="4 11" id="KW-0812">Transmembrane</keyword>
<keyword evidence="2 11" id="KW-1003">Cell membrane</keyword>
<reference evidence="12 13" key="1">
    <citation type="submission" date="2019-12" db="EMBL/GenBank/DDBJ databases">
        <title>Auraticoccus cholistani sp. nov., an actinomycete isolated from soil of Cholistan desert.</title>
        <authorList>
            <person name="Cheema M.T."/>
        </authorList>
    </citation>
    <scope>NUCLEOTIDE SEQUENCE [LARGE SCALE GENOMIC DNA]</scope>
    <source>
        <strain evidence="12 13">F435</strain>
    </source>
</reference>
<comment type="subunit">
    <text evidence="11">The system is composed of three essential subunits: KdpA, KdpB and KdpC.</text>
</comment>
<dbReference type="HAMAP" id="MF_00276">
    <property type="entry name" value="KdpC"/>
    <property type="match status" value="1"/>
</dbReference>
<evidence type="ECO:0000256" key="9">
    <source>
        <dbReference type="ARBA" id="ARBA00023065"/>
    </source>
</evidence>
<dbReference type="NCBIfam" id="NF001454">
    <property type="entry name" value="PRK00315.1"/>
    <property type="match status" value="1"/>
</dbReference>
<evidence type="ECO:0000256" key="1">
    <source>
        <dbReference type="ARBA" id="ARBA00022448"/>
    </source>
</evidence>
<comment type="caution">
    <text evidence="12">The sequence shown here is derived from an EMBL/GenBank/DDBJ whole genome shotgun (WGS) entry which is preliminary data.</text>
</comment>
<protein>
    <recommendedName>
        <fullName evidence="11">Potassium-transporting ATPase KdpC subunit</fullName>
    </recommendedName>
    <alternativeName>
        <fullName evidence="11">ATP phosphohydrolase [potassium-transporting] C chain</fullName>
    </alternativeName>
    <alternativeName>
        <fullName evidence="11">Potassium-binding and translocating subunit C</fullName>
    </alternativeName>
    <alternativeName>
        <fullName evidence="11">Potassium-translocating ATPase C chain</fullName>
    </alternativeName>
</protein>
<dbReference type="Proteomes" id="UP000435304">
    <property type="component" value="Unassembled WGS sequence"/>
</dbReference>
<keyword evidence="8 11" id="KW-1133">Transmembrane helix</keyword>
<dbReference type="GO" id="GO:0008556">
    <property type="term" value="F:P-type potassium transmembrane transporter activity"/>
    <property type="evidence" value="ECO:0007669"/>
    <property type="project" value="InterPro"/>
</dbReference>
<dbReference type="InterPro" id="IPR003820">
    <property type="entry name" value="KdpC"/>
</dbReference>
<gene>
    <name evidence="11 12" type="primary">kdpC</name>
    <name evidence="12" type="ORF">GC722_00630</name>
</gene>
<proteinExistence type="inferred from homology"/>
<keyword evidence="13" id="KW-1185">Reference proteome</keyword>
<sequence length="175" mass="17988">MTLLLGLAYPLLVLGLARVLAPHQAAGSLVEVDGRVVGSELLGQRFDGPGWFWGRPSEAGEGYDGLSSAGSNAGPNDAALVAEIAERQVALAGASGVTPADVPADAVTASGSGLDPDVSPRWAELQVPRVAAERGLDEDRVRQAVAAATRPRLLGVLGEPRVNVLLANVELQRLG</sequence>
<keyword evidence="3 11" id="KW-0633">Potassium transport</keyword>
<evidence type="ECO:0000256" key="5">
    <source>
        <dbReference type="ARBA" id="ARBA00022741"/>
    </source>
</evidence>
<keyword evidence="1 11" id="KW-0813">Transport</keyword>
<comment type="function">
    <text evidence="11">Part of the high-affinity ATP-driven potassium transport (or Kdp) system, which catalyzes the hydrolysis of ATP coupled with the electrogenic transport of potassium into the cytoplasm. This subunit acts as a catalytic chaperone that increases the ATP-binding affinity of the ATP-hydrolyzing subunit KdpB by the formation of a transient KdpB/KdpC/ATP ternary complex.</text>
</comment>
<evidence type="ECO:0000256" key="3">
    <source>
        <dbReference type="ARBA" id="ARBA00022538"/>
    </source>
</evidence>
<evidence type="ECO:0000313" key="13">
    <source>
        <dbReference type="Proteomes" id="UP000435304"/>
    </source>
</evidence>
<evidence type="ECO:0000313" key="12">
    <source>
        <dbReference type="EMBL" id="MVA74547.1"/>
    </source>
</evidence>
<dbReference type="GO" id="GO:0005886">
    <property type="term" value="C:plasma membrane"/>
    <property type="evidence" value="ECO:0007669"/>
    <property type="project" value="UniProtKB-SubCell"/>
</dbReference>
<dbReference type="PANTHER" id="PTHR30042:SF2">
    <property type="entry name" value="POTASSIUM-TRANSPORTING ATPASE KDPC SUBUNIT"/>
    <property type="match status" value="1"/>
</dbReference>
<comment type="subcellular location">
    <subcellularLocation>
        <location evidence="11">Cell membrane</location>
        <topology evidence="11">Single-pass membrane protein</topology>
    </subcellularLocation>
</comment>
<dbReference type="GO" id="GO:0005524">
    <property type="term" value="F:ATP binding"/>
    <property type="evidence" value="ECO:0007669"/>
    <property type="project" value="UniProtKB-UniRule"/>
</dbReference>
<organism evidence="12 13">
    <name type="scientific">Auraticoccus cholistanensis</name>
    <dbReference type="NCBI Taxonomy" id="2656650"/>
    <lineage>
        <taxon>Bacteria</taxon>
        <taxon>Bacillati</taxon>
        <taxon>Actinomycetota</taxon>
        <taxon>Actinomycetes</taxon>
        <taxon>Propionibacteriales</taxon>
        <taxon>Propionibacteriaceae</taxon>
        <taxon>Auraticoccus</taxon>
    </lineage>
</organism>
<evidence type="ECO:0000256" key="8">
    <source>
        <dbReference type="ARBA" id="ARBA00022989"/>
    </source>
</evidence>
<dbReference type="PIRSF" id="PIRSF001296">
    <property type="entry name" value="K_ATPase_KdpC"/>
    <property type="match status" value="1"/>
</dbReference>
<name>A0A6A9UTM9_9ACTN</name>
<evidence type="ECO:0000256" key="10">
    <source>
        <dbReference type="ARBA" id="ARBA00023136"/>
    </source>
</evidence>
<evidence type="ECO:0000256" key="7">
    <source>
        <dbReference type="ARBA" id="ARBA00022958"/>
    </source>
</evidence>
<dbReference type="EMBL" id="WPCU01000002">
    <property type="protein sequence ID" value="MVA74547.1"/>
    <property type="molecule type" value="Genomic_DNA"/>
</dbReference>
<keyword evidence="6 11" id="KW-0067">ATP-binding</keyword>
<dbReference type="NCBIfam" id="TIGR00681">
    <property type="entry name" value="kdpC"/>
    <property type="match status" value="1"/>
</dbReference>
<keyword evidence="10 11" id="KW-0472">Membrane</keyword>
<accession>A0A6A9UTM9</accession>
<dbReference type="AlphaFoldDB" id="A0A6A9UTM9"/>
<dbReference type="Pfam" id="PF02669">
    <property type="entry name" value="KdpC"/>
    <property type="match status" value="1"/>
</dbReference>
<keyword evidence="5 11" id="KW-0547">Nucleotide-binding</keyword>
<comment type="similarity">
    <text evidence="11">Belongs to the KdpC family.</text>
</comment>
<evidence type="ECO:0000256" key="11">
    <source>
        <dbReference type="HAMAP-Rule" id="MF_00276"/>
    </source>
</evidence>
<evidence type="ECO:0000256" key="6">
    <source>
        <dbReference type="ARBA" id="ARBA00022840"/>
    </source>
</evidence>